<dbReference type="Proteomes" id="UP000001038">
    <property type="component" value="Chromosome 5"/>
</dbReference>
<accession>A0A3B3I2V4</accession>
<keyword evidence="8" id="KW-1185">Reference proteome</keyword>
<feature type="compositionally biased region" description="Basic and acidic residues" evidence="6">
    <location>
        <begin position="230"/>
        <end position="249"/>
    </location>
</feature>
<feature type="compositionally biased region" description="Basic and acidic residues" evidence="6">
    <location>
        <begin position="207"/>
        <end position="220"/>
    </location>
</feature>
<evidence type="ECO:0000256" key="5">
    <source>
        <dbReference type="ARBA" id="ARBA00023242"/>
    </source>
</evidence>
<dbReference type="InterPro" id="IPR019340">
    <property type="entry name" value="Histone_AcTrfase_su3"/>
</dbReference>
<evidence type="ECO:0000313" key="8">
    <source>
        <dbReference type="Proteomes" id="UP000001038"/>
    </source>
</evidence>
<evidence type="ECO:0000256" key="3">
    <source>
        <dbReference type="ARBA" id="ARBA00023015"/>
    </source>
</evidence>
<name>A0A3B3I2V4_ORYLA</name>
<feature type="compositionally biased region" description="Basic and acidic residues" evidence="6">
    <location>
        <begin position="82"/>
        <end position="92"/>
    </location>
</feature>
<evidence type="ECO:0000256" key="4">
    <source>
        <dbReference type="ARBA" id="ARBA00023163"/>
    </source>
</evidence>
<organism evidence="7 8">
    <name type="scientific">Oryzias latipes</name>
    <name type="common">Japanese rice fish</name>
    <name type="synonym">Japanese killifish</name>
    <dbReference type="NCBI Taxonomy" id="8090"/>
    <lineage>
        <taxon>Eukaryota</taxon>
        <taxon>Metazoa</taxon>
        <taxon>Chordata</taxon>
        <taxon>Craniata</taxon>
        <taxon>Vertebrata</taxon>
        <taxon>Euteleostomi</taxon>
        <taxon>Actinopterygii</taxon>
        <taxon>Neopterygii</taxon>
        <taxon>Teleostei</taxon>
        <taxon>Neoteleostei</taxon>
        <taxon>Acanthomorphata</taxon>
        <taxon>Ovalentaria</taxon>
        <taxon>Atherinomorphae</taxon>
        <taxon>Beloniformes</taxon>
        <taxon>Adrianichthyidae</taxon>
        <taxon>Oryziinae</taxon>
        <taxon>Oryzias</taxon>
    </lineage>
</organism>
<evidence type="ECO:0000313" key="7">
    <source>
        <dbReference type="Ensembl" id="ENSORLP00000038257.1"/>
    </source>
</evidence>
<dbReference type="Bgee" id="ENSORLG00000013394">
    <property type="expression patterns" value="Expressed in ovary and 14 other cell types or tissues"/>
</dbReference>
<reference evidence="7" key="3">
    <citation type="submission" date="2025-09" db="UniProtKB">
        <authorList>
            <consortium name="Ensembl"/>
        </authorList>
    </citation>
    <scope>IDENTIFICATION</scope>
    <source>
        <strain evidence="7">Hd-rR</strain>
    </source>
</reference>
<sequence>MSELKDCSPLKYYDFKPVDHVRLCPRYTAVLGRSEDDGIGSGELDTLQLELETLLSSASRRLRALEEQRQILTDWQDKKGDKRFLKMGKDPDPAATSRHKPKKQKLDGKGAHGQGPGPGRPKSKNLQPKVQEYEFTDEPQDIPCTPKNDAPNRFWASVEPYCADITNEEIRLLEELLKPLEDEAEYFKIPALGKHYSQRWAQEDLLEEQREGARANDKKKGIMGGPLSELDAKDVDSLLKKSESQHESQEDGCPFGPLTQRLLQALVEENIISPMEDSPIPDISGKDVTDGAGTSPRSQGKAFRLAKEEMRKQELRQRVRVADNEVMEGFRRIMAARQKKRTPTKKEKDQAWKALKERESILKLLDS</sequence>
<reference evidence="7 8" key="1">
    <citation type="journal article" date="2007" name="Nature">
        <title>The medaka draft genome and insights into vertebrate genome evolution.</title>
        <authorList>
            <person name="Kasahara M."/>
            <person name="Naruse K."/>
            <person name="Sasaki S."/>
            <person name="Nakatani Y."/>
            <person name="Qu W."/>
            <person name="Ahsan B."/>
            <person name="Yamada T."/>
            <person name="Nagayasu Y."/>
            <person name="Doi K."/>
            <person name="Kasai Y."/>
            <person name="Jindo T."/>
            <person name="Kobayashi D."/>
            <person name="Shimada A."/>
            <person name="Toyoda A."/>
            <person name="Kuroki Y."/>
            <person name="Fujiyama A."/>
            <person name="Sasaki T."/>
            <person name="Shimizu A."/>
            <person name="Asakawa S."/>
            <person name="Shimizu N."/>
            <person name="Hashimoto S."/>
            <person name="Yang J."/>
            <person name="Lee Y."/>
            <person name="Matsushima K."/>
            <person name="Sugano S."/>
            <person name="Sakaizumi M."/>
            <person name="Narita T."/>
            <person name="Ohishi K."/>
            <person name="Haga S."/>
            <person name="Ohta F."/>
            <person name="Nomoto H."/>
            <person name="Nogata K."/>
            <person name="Morishita T."/>
            <person name="Endo T."/>
            <person name="Shin-I T."/>
            <person name="Takeda H."/>
            <person name="Morishita S."/>
            <person name="Kohara Y."/>
        </authorList>
    </citation>
    <scope>NUCLEOTIDE SEQUENCE [LARGE SCALE GENOMIC DNA]</scope>
    <source>
        <strain evidence="7 8">Hd-rR</strain>
    </source>
</reference>
<dbReference type="GeneTree" id="ENSGT00390000008947"/>
<dbReference type="AlphaFoldDB" id="A0A3B3I2V4"/>
<comment type="similarity">
    <text evidence="2">Belongs to the NGG1 family.</text>
</comment>
<gene>
    <name evidence="7" type="primary">TADA3</name>
    <name evidence="7" type="synonym">tada3l</name>
</gene>
<dbReference type="Pfam" id="PF10198">
    <property type="entry name" value="Ada3"/>
    <property type="match status" value="1"/>
</dbReference>
<proteinExistence type="inferred from homology"/>
<keyword evidence="3" id="KW-0805">Transcription regulation</keyword>
<keyword evidence="4" id="KW-0804">Transcription</keyword>
<dbReference type="PANTHER" id="PTHR13556">
    <property type="entry name" value="TRANSCRIPTIONAL ADAPTER 3-RELATED"/>
    <property type="match status" value="1"/>
</dbReference>
<keyword evidence="5" id="KW-0539">Nucleus</keyword>
<evidence type="ECO:0000256" key="6">
    <source>
        <dbReference type="SAM" id="MobiDB-lite"/>
    </source>
</evidence>
<comment type="subcellular location">
    <subcellularLocation>
        <location evidence="1">Nucleus</location>
    </subcellularLocation>
</comment>
<feature type="region of interest" description="Disordered" evidence="6">
    <location>
        <begin position="82"/>
        <end position="150"/>
    </location>
</feature>
<feature type="region of interest" description="Disordered" evidence="6">
    <location>
        <begin position="207"/>
        <end position="255"/>
    </location>
</feature>
<reference evidence="7" key="2">
    <citation type="submission" date="2025-08" db="UniProtKB">
        <authorList>
            <consortium name="Ensembl"/>
        </authorList>
    </citation>
    <scope>IDENTIFICATION</scope>
    <source>
        <strain evidence="7">Hd-rR</strain>
    </source>
</reference>
<evidence type="ECO:0000256" key="1">
    <source>
        <dbReference type="ARBA" id="ARBA00004123"/>
    </source>
</evidence>
<protein>
    <submittedName>
        <fullName evidence="7">Transcriptional adaptor 3 (NGG1 homolog, yeast)-like</fullName>
    </submittedName>
</protein>
<feature type="region of interest" description="Disordered" evidence="6">
    <location>
        <begin position="273"/>
        <end position="309"/>
    </location>
</feature>
<dbReference type="Ensembl" id="ENSORLT00000039876.1">
    <property type="protein sequence ID" value="ENSORLP00000038257.1"/>
    <property type="gene ID" value="ENSORLG00000013394.2"/>
</dbReference>
<dbReference type="PANTHER" id="PTHR13556:SF2">
    <property type="entry name" value="TRANSCRIPTIONAL ADAPTER 3"/>
    <property type="match status" value="1"/>
</dbReference>
<evidence type="ECO:0000256" key="2">
    <source>
        <dbReference type="ARBA" id="ARBA00005330"/>
    </source>
</evidence>
<dbReference type="GO" id="GO:0005634">
    <property type="term" value="C:nucleus"/>
    <property type="evidence" value="ECO:0007669"/>
    <property type="project" value="UniProtKB-SubCell"/>
</dbReference>